<dbReference type="Proteomes" id="UP000814176">
    <property type="component" value="Unassembled WGS sequence"/>
</dbReference>
<dbReference type="GeneID" id="72004102"/>
<feature type="region of interest" description="Disordered" evidence="1">
    <location>
        <begin position="404"/>
        <end position="434"/>
    </location>
</feature>
<keyword evidence="2" id="KW-0812">Transmembrane</keyword>
<evidence type="ECO:0000256" key="2">
    <source>
        <dbReference type="SAM" id="Phobius"/>
    </source>
</evidence>
<dbReference type="EMBL" id="JADCUA010000007">
    <property type="protein sequence ID" value="KAH9838666.1"/>
    <property type="molecule type" value="Genomic_DNA"/>
</dbReference>
<keyword evidence="2" id="KW-0472">Membrane</keyword>
<protein>
    <submittedName>
        <fullName evidence="3">Uncharacterized protein</fullName>
    </submittedName>
</protein>
<feature type="transmembrane region" description="Helical" evidence="2">
    <location>
        <begin position="12"/>
        <end position="33"/>
    </location>
</feature>
<reference evidence="3 4" key="1">
    <citation type="journal article" date="2021" name="Environ. Microbiol.">
        <title>Gene family expansions and transcriptome signatures uncover fungal adaptations to wood decay.</title>
        <authorList>
            <person name="Hage H."/>
            <person name="Miyauchi S."/>
            <person name="Viragh M."/>
            <person name="Drula E."/>
            <person name="Min B."/>
            <person name="Chaduli D."/>
            <person name="Navarro D."/>
            <person name="Favel A."/>
            <person name="Norest M."/>
            <person name="Lesage-Meessen L."/>
            <person name="Balint B."/>
            <person name="Merenyi Z."/>
            <person name="de Eugenio L."/>
            <person name="Morin E."/>
            <person name="Martinez A.T."/>
            <person name="Baldrian P."/>
            <person name="Stursova M."/>
            <person name="Martinez M.J."/>
            <person name="Novotny C."/>
            <person name="Magnuson J.K."/>
            <person name="Spatafora J.W."/>
            <person name="Maurice S."/>
            <person name="Pangilinan J."/>
            <person name="Andreopoulos W."/>
            <person name="LaButti K."/>
            <person name="Hundley H."/>
            <person name="Na H."/>
            <person name="Kuo A."/>
            <person name="Barry K."/>
            <person name="Lipzen A."/>
            <person name="Henrissat B."/>
            <person name="Riley R."/>
            <person name="Ahrendt S."/>
            <person name="Nagy L.G."/>
            <person name="Grigoriev I.V."/>
            <person name="Martin F."/>
            <person name="Rosso M.N."/>
        </authorList>
    </citation>
    <scope>NUCLEOTIDE SEQUENCE [LARGE SCALE GENOMIC DNA]</scope>
    <source>
        <strain evidence="3 4">CIRM-BRFM 1785</strain>
    </source>
</reference>
<organism evidence="3 4">
    <name type="scientific">Rhodofomes roseus</name>
    <dbReference type="NCBI Taxonomy" id="34475"/>
    <lineage>
        <taxon>Eukaryota</taxon>
        <taxon>Fungi</taxon>
        <taxon>Dikarya</taxon>
        <taxon>Basidiomycota</taxon>
        <taxon>Agaricomycotina</taxon>
        <taxon>Agaricomycetes</taxon>
        <taxon>Polyporales</taxon>
        <taxon>Rhodofomes</taxon>
    </lineage>
</organism>
<feature type="compositionally biased region" description="Polar residues" evidence="1">
    <location>
        <begin position="249"/>
        <end position="262"/>
    </location>
</feature>
<evidence type="ECO:0000313" key="3">
    <source>
        <dbReference type="EMBL" id="KAH9838666.1"/>
    </source>
</evidence>
<feature type="region of interest" description="Disordered" evidence="1">
    <location>
        <begin position="240"/>
        <end position="262"/>
    </location>
</feature>
<feature type="region of interest" description="Disordered" evidence="1">
    <location>
        <begin position="97"/>
        <end position="116"/>
    </location>
</feature>
<keyword evidence="4" id="KW-1185">Reference proteome</keyword>
<name>A0ABQ8KKN9_9APHY</name>
<keyword evidence="2" id="KW-1133">Transmembrane helix</keyword>
<evidence type="ECO:0000256" key="1">
    <source>
        <dbReference type="SAM" id="MobiDB-lite"/>
    </source>
</evidence>
<feature type="transmembrane region" description="Helical" evidence="2">
    <location>
        <begin position="269"/>
        <end position="290"/>
    </location>
</feature>
<accession>A0ABQ8KKN9</accession>
<feature type="region of interest" description="Disordered" evidence="1">
    <location>
        <begin position="466"/>
        <end position="494"/>
    </location>
</feature>
<proteinExistence type="predicted"/>
<feature type="compositionally biased region" description="Polar residues" evidence="1">
    <location>
        <begin position="410"/>
        <end position="424"/>
    </location>
</feature>
<comment type="caution">
    <text evidence="3">The sequence shown here is derived from an EMBL/GenBank/DDBJ whole genome shotgun (WGS) entry which is preliminary data.</text>
</comment>
<dbReference type="RefSeq" id="XP_047780581.1">
    <property type="nucleotide sequence ID" value="XM_047923370.1"/>
</dbReference>
<gene>
    <name evidence="3" type="ORF">C8Q71DRAFT_752403</name>
</gene>
<evidence type="ECO:0000313" key="4">
    <source>
        <dbReference type="Proteomes" id="UP000814176"/>
    </source>
</evidence>
<sequence length="568" mass="59643">MPLSTVSLRQPYKVAFALVSIWDLLLVLALTQYPTPARHPRSFHHHTMSRHHRSLLFLFLSASHLYVLSAPAGPGMSAEVITETVVEIPSTLVLSPASTSSDSDAQASPTPAPSSVASQIADGSLTLVATTQTVLFVPFVAGDSSTSGLSSSAVFAQDVLSTSTPQPTSNPNANADNLQVASEAYSSRTTLYVPSSSSSTVSRIQAEAAPTTLIISSSPLATSTSSSSVSSATTTSVRHSATVSMWDPNPTSETQAASNAKSQQSRRSAILAAFLIIGVLTMFGITYSCMRFDLPLRLGYVRRRCDSKKVRFADAEDAIDAIDPAYPPSVSEKEKDNIAPDSAILAYQEVSVPTLARQRNGPAPPSTGNGTQPDWRVFANYDGQFEDVTHILSTDVFAPLGRHAREGSRGSMSVLSGSRDSSPRTSGGGASYTGASYKSCESHYSVPSMARRSGECPVTPARVPELEGECTAPNSPPSPALPQTPHSVHTEPGVPVGCVGSKEPHELVRGLRESASTSAGSEWDVAKAYGAHSSVGGDSLLSRVESVVFDGPMESVDVGGKKCVLVQG</sequence>